<organism evidence="2 3">
    <name type="scientific">Eragrostis curvula</name>
    <name type="common">weeping love grass</name>
    <dbReference type="NCBI Taxonomy" id="38414"/>
    <lineage>
        <taxon>Eukaryota</taxon>
        <taxon>Viridiplantae</taxon>
        <taxon>Streptophyta</taxon>
        <taxon>Embryophyta</taxon>
        <taxon>Tracheophyta</taxon>
        <taxon>Spermatophyta</taxon>
        <taxon>Magnoliopsida</taxon>
        <taxon>Liliopsida</taxon>
        <taxon>Poales</taxon>
        <taxon>Poaceae</taxon>
        <taxon>PACMAD clade</taxon>
        <taxon>Chloridoideae</taxon>
        <taxon>Eragrostideae</taxon>
        <taxon>Eragrostidinae</taxon>
        <taxon>Eragrostis</taxon>
    </lineage>
</organism>
<sequence length="94" mass="10047">MPPTPSAETSHSPGPPPAACLLSSLLLPQLPRTTCSFSVSSAEPRRAEGSEQGAREGGGPAGARERFCLIRVYCQFDFILDMLVTPEALDNLKF</sequence>
<reference evidence="2 3" key="1">
    <citation type="journal article" date="2019" name="Sci. Rep.">
        <title>A high-quality genome of Eragrostis curvula grass provides insights into Poaceae evolution and supports new strategies to enhance forage quality.</title>
        <authorList>
            <person name="Carballo J."/>
            <person name="Santos B.A.C.M."/>
            <person name="Zappacosta D."/>
            <person name="Garbus I."/>
            <person name="Selva J.P."/>
            <person name="Gallo C.A."/>
            <person name="Diaz A."/>
            <person name="Albertini E."/>
            <person name="Caccamo M."/>
            <person name="Echenique V."/>
        </authorList>
    </citation>
    <scope>NUCLEOTIDE SEQUENCE [LARGE SCALE GENOMIC DNA]</scope>
    <source>
        <strain evidence="3">cv. Victoria</strain>
        <tissue evidence="2">Leaf</tissue>
    </source>
</reference>
<evidence type="ECO:0000256" key="1">
    <source>
        <dbReference type="SAM" id="MobiDB-lite"/>
    </source>
</evidence>
<proteinExistence type="predicted"/>
<keyword evidence="3" id="KW-1185">Reference proteome</keyword>
<evidence type="ECO:0000313" key="2">
    <source>
        <dbReference type="EMBL" id="TVU03936.1"/>
    </source>
</evidence>
<protein>
    <submittedName>
        <fullName evidence="2">Uncharacterized protein</fullName>
    </submittedName>
</protein>
<evidence type="ECO:0000313" key="3">
    <source>
        <dbReference type="Proteomes" id="UP000324897"/>
    </source>
</evidence>
<dbReference type="Proteomes" id="UP000324897">
    <property type="component" value="Unassembled WGS sequence"/>
</dbReference>
<dbReference type="EMBL" id="RWGY01000126">
    <property type="protein sequence ID" value="TVU03936.1"/>
    <property type="molecule type" value="Genomic_DNA"/>
</dbReference>
<feature type="region of interest" description="Disordered" evidence="1">
    <location>
        <begin position="37"/>
        <end position="62"/>
    </location>
</feature>
<dbReference type="AlphaFoldDB" id="A0A5J9SY26"/>
<dbReference type="Gramene" id="TVU03936">
    <property type="protein sequence ID" value="TVU03936"/>
    <property type="gene ID" value="EJB05_50492"/>
</dbReference>
<gene>
    <name evidence="2" type="ORF">EJB05_50492</name>
</gene>
<feature type="non-terminal residue" evidence="2">
    <location>
        <position position="1"/>
    </location>
</feature>
<accession>A0A5J9SY26</accession>
<name>A0A5J9SY26_9POAL</name>
<comment type="caution">
    <text evidence="2">The sequence shown here is derived from an EMBL/GenBank/DDBJ whole genome shotgun (WGS) entry which is preliminary data.</text>
</comment>